<dbReference type="SMART" id="SM00960">
    <property type="entry name" value="Robl_LC7"/>
    <property type="match status" value="1"/>
</dbReference>
<keyword evidence="3" id="KW-1185">Reference proteome</keyword>
<evidence type="ECO:0000313" key="3">
    <source>
        <dbReference type="Proteomes" id="UP001500305"/>
    </source>
</evidence>
<dbReference type="PANTHER" id="PTHR36222:SF1">
    <property type="entry name" value="SERINE PROTEASE INHIBITOR RV3364C"/>
    <property type="match status" value="1"/>
</dbReference>
<evidence type="ECO:0000313" key="2">
    <source>
        <dbReference type="EMBL" id="GAA2255399.1"/>
    </source>
</evidence>
<protein>
    <submittedName>
        <fullName evidence="2">Roadblock/LC7 domain-containing protein</fullName>
    </submittedName>
</protein>
<evidence type="ECO:0000259" key="1">
    <source>
        <dbReference type="SMART" id="SM00960"/>
    </source>
</evidence>
<dbReference type="Pfam" id="PF03259">
    <property type="entry name" value="Robl_LC7"/>
    <property type="match status" value="1"/>
</dbReference>
<name>A0ABP5RE77_9ACTN</name>
<dbReference type="InterPro" id="IPR004942">
    <property type="entry name" value="Roadblock/LAMTOR2_dom"/>
</dbReference>
<gene>
    <name evidence="2" type="ORF">GCM10010430_44020</name>
</gene>
<sequence>MTRGVPLAADVSPFADRLAAVAGVTAVVCLSADGLPLGASMGLPDAARDRTAAMVCSLLSAAGSSSLAISQDECGRPAVGQVTVEFDRGYLIVMPAGENSTLAVLTAPDADLGVVAYEIARNIATFSTRAYDAPARTAAP</sequence>
<accession>A0ABP5RE77</accession>
<dbReference type="Proteomes" id="UP001500305">
    <property type="component" value="Unassembled WGS sequence"/>
</dbReference>
<dbReference type="SUPFAM" id="SSF103196">
    <property type="entry name" value="Roadblock/LC7 domain"/>
    <property type="match status" value="1"/>
</dbReference>
<dbReference type="InterPro" id="IPR053141">
    <property type="entry name" value="Mycobact_SerProt_Inhib_Rv3364c"/>
</dbReference>
<dbReference type="EMBL" id="BAAATR010000020">
    <property type="protein sequence ID" value="GAA2255399.1"/>
    <property type="molecule type" value="Genomic_DNA"/>
</dbReference>
<dbReference type="Gene3D" id="3.30.450.30">
    <property type="entry name" value="Dynein light chain 2a, cytoplasmic"/>
    <property type="match status" value="1"/>
</dbReference>
<comment type="caution">
    <text evidence="2">The sequence shown here is derived from an EMBL/GenBank/DDBJ whole genome shotgun (WGS) entry which is preliminary data.</text>
</comment>
<feature type="domain" description="Roadblock/LAMTOR2" evidence="1">
    <location>
        <begin position="11"/>
        <end position="106"/>
    </location>
</feature>
<dbReference type="RefSeq" id="WP_344638179.1">
    <property type="nucleotide sequence ID" value="NZ_BAAATR010000020.1"/>
</dbReference>
<reference evidence="3" key="1">
    <citation type="journal article" date="2019" name="Int. J. Syst. Evol. Microbiol.">
        <title>The Global Catalogue of Microorganisms (GCM) 10K type strain sequencing project: providing services to taxonomists for standard genome sequencing and annotation.</title>
        <authorList>
            <consortium name="The Broad Institute Genomics Platform"/>
            <consortium name="The Broad Institute Genome Sequencing Center for Infectious Disease"/>
            <person name="Wu L."/>
            <person name="Ma J."/>
        </authorList>
    </citation>
    <scope>NUCLEOTIDE SEQUENCE [LARGE SCALE GENOMIC DNA]</scope>
    <source>
        <strain evidence="3">JCM 7356</strain>
    </source>
</reference>
<proteinExistence type="predicted"/>
<dbReference type="PANTHER" id="PTHR36222">
    <property type="entry name" value="SERINE PROTEASE INHIBITOR RV3364C"/>
    <property type="match status" value="1"/>
</dbReference>
<organism evidence="2 3">
    <name type="scientific">Kitasatospora cystarginea</name>
    <dbReference type="NCBI Taxonomy" id="58350"/>
    <lineage>
        <taxon>Bacteria</taxon>
        <taxon>Bacillati</taxon>
        <taxon>Actinomycetota</taxon>
        <taxon>Actinomycetes</taxon>
        <taxon>Kitasatosporales</taxon>
        <taxon>Streptomycetaceae</taxon>
        <taxon>Kitasatospora</taxon>
    </lineage>
</organism>